<dbReference type="GO" id="GO:0015979">
    <property type="term" value="P:photosynthesis"/>
    <property type="evidence" value="ECO:0007669"/>
    <property type="project" value="UniProtKB-KW"/>
</dbReference>
<dbReference type="HAMAP" id="MF_00717">
    <property type="entry name" value="PSII_PsbY"/>
    <property type="match status" value="1"/>
</dbReference>
<evidence type="ECO:0000256" key="8">
    <source>
        <dbReference type="SAM" id="Phobius"/>
    </source>
</evidence>
<keyword evidence="7" id="KW-0604">Photosystem II</keyword>
<evidence type="ECO:0000256" key="2">
    <source>
        <dbReference type="ARBA" id="ARBA00022531"/>
    </source>
</evidence>
<evidence type="ECO:0008006" key="11">
    <source>
        <dbReference type="Google" id="ProtNLM"/>
    </source>
</evidence>
<protein>
    <recommendedName>
        <fullName evidence="11">Photosystem II core complex proteins psbY</fullName>
    </recommendedName>
</protein>
<keyword evidence="3 8" id="KW-0812">Transmembrane</keyword>
<organism evidence="9 10">
    <name type="scientific">Genlisea aurea</name>
    <dbReference type="NCBI Taxonomy" id="192259"/>
    <lineage>
        <taxon>Eukaryota</taxon>
        <taxon>Viridiplantae</taxon>
        <taxon>Streptophyta</taxon>
        <taxon>Embryophyta</taxon>
        <taxon>Tracheophyta</taxon>
        <taxon>Spermatophyta</taxon>
        <taxon>Magnoliopsida</taxon>
        <taxon>eudicotyledons</taxon>
        <taxon>Gunneridae</taxon>
        <taxon>Pentapetalae</taxon>
        <taxon>asterids</taxon>
        <taxon>lamiids</taxon>
        <taxon>Lamiales</taxon>
        <taxon>Lentibulariaceae</taxon>
        <taxon>Genlisea</taxon>
    </lineage>
</organism>
<dbReference type="PANTHER" id="PTHR34790:SF1">
    <property type="entry name" value="PHOTOSYSTEM II CORE COMPLEX PROTEINS PSBY, CHLOROPLASTIC"/>
    <property type="match status" value="1"/>
</dbReference>
<dbReference type="EMBL" id="AUSU01001025">
    <property type="protein sequence ID" value="EPS71995.1"/>
    <property type="molecule type" value="Genomic_DNA"/>
</dbReference>
<dbReference type="PANTHER" id="PTHR34790">
    <property type="entry name" value="PHOTOSYSTEM II CORE COMPLEX PROTEINS PSBY, CHLOROPLASTIC"/>
    <property type="match status" value="1"/>
</dbReference>
<accession>S8CYC2</accession>
<dbReference type="GO" id="GO:0045454">
    <property type="term" value="P:cell redox homeostasis"/>
    <property type="evidence" value="ECO:0007669"/>
    <property type="project" value="TreeGrafter"/>
</dbReference>
<dbReference type="Proteomes" id="UP000015453">
    <property type="component" value="Unassembled WGS sequence"/>
</dbReference>
<feature type="non-terminal residue" evidence="9">
    <location>
        <position position="1"/>
    </location>
</feature>
<dbReference type="GO" id="GO:0009523">
    <property type="term" value="C:photosystem II"/>
    <property type="evidence" value="ECO:0007669"/>
    <property type="project" value="UniProtKB-KW"/>
</dbReference>
<sequence>KPAKSLSLLSSKRAAVSGAGTAIAGAVFSVLAASEPAMAAQQLAEIADGDNRGLALLIPIVPALGWVLFNILQPALNQINRMRNSKAVIVGLGVGGLSASSGYFLHSPAASAGEIASSAETAADNPLLLLLLLLSVAAPAIGWVLFTIFQPALNRIN</sequence>
<dbReference type="GO" id="GO:0030145">
    <property type="term" value="F:manganese ion binding"/>
    <property type="evidence" value="ECO:0007669"/>
    <property type="project" value="InterPro"/>
</dbReference>
<dbReference type="GO" id="GO:0009534">
    <property type="term" value="C:chloroplast thylakoid"/>
    <property type="evidence" value="ECO:0007669"/>
    <property type="project" value="TreeGrafter"/>
</dbReference>
<reference evidence="9 10" key="1">
    <citation type="journal article" date="2013" name="BMC Genomics">
        <title>The miniature genome of a carnivorous plant Genlisea aurea contains a low number of genes and short non-coding sequences.</title>
        <authorList>
            <person name="Leushkin E.V."/>
            <person name="Sutormin R.A."/>
            <person name="Nabieva E.R."/>
            <person name="Penin A.A."/>
            <person name="Kondrashov A.S."/>
            <person name="Logacheva M.D."/>
        </authorList>
    </citation>
    <scope>NUCLEOTIDE SEQUENCE [LARGE SCALE GENOMIC DNA]</scope>
</reference>
<keyword evidence="5" id="KW-0793">Thylakoid</keyword>
<dbReference type="InterPro" id="IPR009388">
    <property type="entry name" value="PSII_PsbY"/>
</dbReference>
<evidence type="ECO:0000256" key="1">
    <source>
        <dbReference type="ARBA" id="ARBA00004370"/>
    </source>
</evidence>
<feature type="transmembrane region" description="Helical" evidence="8">
    <location>
        <begin position="56"/>
        <end position="76"/>
    </location>
</feature>
<evidence type="ECO:0000256" key="3">
    <source>
        <dbReference type="ARBA" id="ARBA00022692"/>
    </source>
</evidence>
<gene>
    <name evidence="9" type="ORF">M569_02764</name>
</gene>
<keyword evidence="4 8" id="KW-1133">Transmembrane helix</keyword>
<comment type="caution">
    <text evidence="9">The sequence shown here is derived from an EMBL/GenBank/DDBJ whole genome shotgun (WGS) entry which is preliminary data.</text>
</comment>
<feature type="non-terminal residue" evidence="9">
    <location>
        <position position="157"/>
    </location>
</feature>
<dbReference type="InterPro" id="IPR038760">
    <property type="entry name" value="PsbY_plant"/>
</dbReference>
<keyword evidence="6 8" id="KW-0472">Membrane</keyword>
<evidence type="ECO:0000313" key="10">
    <source>
        <dbReference type="Proteomes" id="UP000015453"/>
    </source>
</evidence>
<keyword evidence="2" id="KW-0602">Photosynthesis</keyword>
<dbReference type="Pfam" id="PF06298">
    <property type="entry name" value="PsbY"/>
    <property type="match status" value="1"/>
</dbReference>
<keyword evidence="10" id="KW-1185">Reference proteome</keyword>
<evidence type="ECO:0000313" key="9">
    <source>
        <dbReference type="EMBL" id="EPS71995.1"/>
    </source>
</evidence>
<feature type="transmembrane region" description="Helical" evidence="8">
    <location>
        <begin position="126"/>
        <end position="149"/>
    </location>
</feature>
<comment type="subcellular location">
    <subcellularLocation>
        <location evidence="1">Membrane</location>
    </subcellularLocation>
</comment>
<evidence type="ECO:0000256" key="6">
    <source>
        <dbReference type="ARBA" id="ARBA00023136"/>
    </source>
</evidence>
<dbReference type="OrthoDB" id="2016024at2759"/>
<feature type="transmembrane region" description="Helical" evidence="8">
    <location>
        <begin position="88"/>
        <end position="106"/>
    </location>
</feature>
<evidence type="ECO:0000256" key="7">
    <source>
        <dbReference type="ARBA" id="ARBA00023276"/>
    </source>
</evidence>
<evidence type="ECO:0000256" key="5">
    <source>
        <dbReference type="ARBA" id="ARBA00023078"/>
    </source>
</evidence>
<evidence type="ECO:0000256" key="4">
    <source>
        <dbReference type="ARBA" id="ARBA00022989"/>
    </source>
</evidence>
<name>S8CYC2_9LAMI</name>
<proteinExistence type="inferred from homology"/>
<dbReference type="AlphaFoldDB" id="S8CYC2"/>